<dbReference type="Proteomes" id="UP000199749">
    <property type="component" value="Chromosome"/>
</dbReference>
<dbReference type="PANTHER" id="PTHR10000">
    <property type="entry name" value="PHOSPHOSERINE PHOSPHATASE"/>
    <property type="match status" value="1"/>
</dbReference>
<dbReference type="GO" id="GO:0005829">
    <property type="term" value="C:cytosol"/>
    <property type="evidence" value="ECO:0007669"/>
    <property type="project" value="TreeGrafter"/>
</dbReference>
<dbReference type="InterPro" id="IPR036412">
    <property type="entry name" value="HAD-like_sf"/>
</dbReference>
<gene>
    <name evidence="1" type="ORF">CG419_04365</name>
</gene>
<proteinExistence type="predicted"/>
<dbReference type="Gene3D" id="3.30.1240.10">
    <property type="match status" value="1"/>
</dbReference>
<name>A0AAC9Y023_LATCU</name>
<dbReference type="NCBIfam" id="TIGR01484">
    <property type="entry name" value="HAD-SF-IIB"/>
    <property type="match status" value="1"/>
</dbReference>
<dbReference type="Pfam" id="PF08282">
    <property type="entry name" value="Hydrolase_3"/>
    <property type="match status" value="1"/>
</dbReference>
<protein>
    <submittedName>
        <fullName evidence="1">Haloacid dehalogenase</fullName>
    </submittedName>
</protein>
<dbReference type="InterPro" id="IPR006379">
    <property type="entry name" value="HAD-SF_hydro_IIB"/>
</dbReference>
<organism evidence="1 2">
    <name type="scientific">Latilactobacillus curvatus</name>
    <name type="common">Lactobacillus curvatus</name>
    <dbReference type="NCBI Taxonomy" id="28038"/>
    <lineage>
        <taxon>Bacteria</taxon>
        <taxon>Bacillati</taxon>
        <taxon>Bacillota</taxon>
        <taxon>Bacilli</taxon>
        <taxon>Lactobacillales</taxon>
        <taxon>Lactobacillaceae</taxon>
        <taxon>Latilactobacillus</taxon>
    </lineage>
</organism>
<accession>A0AAC9Y023</accession>
<dbReference type="PROSITE" id="PS01229">
    <property type="entry name" value="COF_2"/>
    <property type="match status" value="1"/>
</dbReference>
<dbReference type="GO" id="GO:0000287">
    <property type="term" value="F:magnesium ion binding"/>
    <property type="evidence" value="ECO:0007669"/>
    <property type="project" value="TreeGrafter"/>
</dbReference>
<dbReference type="GO" id="GO:0016791">
    <property type="term" value="F:phosphatase activity"/>
    <property type="evidence" value="ECO:0007669"/>
    <property type="project" value="TreeGrafter"/>
</dbReference>
<dbReference type="InterPro" id="IPR000150">
    <property type="entry name" value="Cof"/>
</dbReference>
<dbReference type="InterPro" id="IPR023214">
    <property type="entry name" value="HAD_sf"/>
</dbReference>
<dbReference type="SFLD" id="SFLDS00003">
    <property type="entry name" value="Haloacid_Dehalogenase"/>
    <property type="match status" value="1"/>
</dbReference>
<dbReference type="Gene3D" id="3.40.50.1000">
    <property type="entry name" value="HAD superfamily/HAD-like"/>
    <property type="match status" value="1"/>
</dbReference>
<sequence length="257" mass="28350">MTYKGLVFFDLDGTLYNEHSEVDAAVAIALRQLRANNYLPIIATGRSPLEIQDALAKTGIDSFICLNGSFIQYEGQPVYKGTIPTPVIEKTVAIANAADEAIAFYNEEAIRITAVTQPGKDAYKFVNAPVPEVDPDYYLNHPVYMMLILTNDNDKAYTETLSTDLTFYRNTPNSIDTVEKDCSKQTGIKELIRSQNLTGIPTYAFGDGTNDLPMLDFVDYPTVMGNGIPEAKAKAKYITSKNTEGGIIEGLRHWGLI</sequence>
<dbReference type="AlphaFoldDB" id="A0AAC9Y023"/>
<dbReference type="EMBL" id="CP022474">
    <property type="protein sequence ID" value="ASN59909.1"/>
    <property type="molecule type" value="Genomic_DNA"/>
</dbReference>
<dbReference type="RefSeq" id="WP_081394623.1">
    <property type="nucleotide sequence ID" value="NZ_CBCPHQ010000001.1"/>
</dbReference>
<dbReference type="SUPFAM" id="SSF56784">
    <property type="entry name" value="HAD-like"/>
    <property type="match status" value="1"/>
</dbReference>
<evidence type="ECO:0000313" key="2">
    <source>
        <dbReference type="Proteomes" id="UP000199749"/>
    </source>
</evidence>
<reference evidence="1 2" key="1">
    <citation type="submission" date="2017-07" db="EMBL/GenBank/DDBJ databases">
        <title>Lactobacillus curvatus MRS6 whole genome.</title>
        <authorList>
            <person name="Jans C."/>
            <person name="Lagler S."/>
            <person name="Lacroix C."/>
            <person name="Meile L."/>
            <person name="Stevens M.J.A."/>
        </authorList>
    </citation>
    <scope>NUCLEOTIDE SEQUENCE [LARGE SCALE GENOMIC DNA]</scope>
    <source>
        <strain evidence="1 2">MRS6</strain>
    </source>
</reference>
<dbReference type="PANTHER" id="PTHR10000:SF25">
    <property type="entry name" value="PHOSPHATASE YKRA-RELATED"/>
    <property type="match status" value="1"/>
</dbReference>
<dbReference type="SFLD" id="SFLDG01140">
    <property type="entry name" value="C2.B:_Phosphomannomutase_and_P"/>
    <property type="match status" value="1"/>
</dbReference>
<dbReference type="NCBIfam" id="TIGR00099">
    <property type="entry name" value="Cof-subfamily"/>
    <property type="match status" value="1"/>
</dbReference>
<dbReference type="PROSITE" id="PS01228">
    <property type="entry name" value="COF_1"/>
    <property type="match status" value="1"/>
</dbReference>
<evidence type="ECO:0000313" key="1">
    <source>
        <dbReference type="EMBL" id="ASN59909.1"/>
    </source>
</evidence>